<dbReference type="Proteomes" id="UP001454036">
    <property type="component" value="Unassembled WGS sequence"/>
</dbReference>
<name>A0AAV3PKW0_LITER</name>
<feature type="region of interest" description="Disordered" evidence="1">
    <location>
        <begin position="1"/>
        <end position="97"/>
    </location>
</feature>
<evidence type="ECO:0000256" key="1">
    <source>
        <dbReference type="SAM" id="MobiDB-lite"/>
    </source>
</evidence>
<gene>
    <name evidence="2" type="ORF">LIER_10474</name>
</gene>
<dbReference type="EMBL" id="BAABME010001863">
    <property type="protein sequence ID" value="GAA0151846.1"/>
    <property type="molecule type" value="Genomic_DNA"/>
</dbReference>
<dbReference type="AlphaFoldDB" id="A0AAV3PKW0"/>
<comment type="caution">
    <text evidence="2">The sequence shown here is derived from an EMBL/GenBank/DDBJ whole genome shotgun (WGS) entry which is preliminary data.</text>
</comment>
<evidence type="ECO:0000313" key="3">
    <source>
        <dbReference type="Proteomes" id="UP001454036"/>
    </source>
</evidence>
<reference evidence="2 3" key="1">
    <citation type="submission" date="2024-01" db="EMBL/GenBank/DDBJ databases">
        <title>The complete chloroplast genome sequence of Lithospermum erythrorhizon: insights into the phylogenetic relationship among Boraginaceae species and the maternal lineages of purple gromwells.</title>
        <authorList>
            <person name="Okada T."/>
            <person name="Watanabe K."/>
        </authorList>
    </citation>
    <scope>NUCLEOTIDE SEQUENCE [LARGE SCALE GENOMIC DNA]</scope>
</reference>
<accession>A0AAV3PKW0</accession>
<evidence type="ECO:0000313" key="2">
    <source>
        <dbReference type="EMBL" id="GAA0151846.1"/>
    </source>
</evidence>
<sequence>MEANIPSRPEVSTKAQSAVGGREDRARPSALADPPKKSSRIPRMDPSKEAREDTRPPRHIEESENVDVRTGDLHVHSQERPRQNSLHHRGHWTNPKN</sequence>
<organism evidence="2 3">
    <name type="scientific">Lithospermum erythrorhizon</name>
    <name type="common">Purple gromwell</name>
    <name type="synonym">Lithospermum officinale var. erythrorhizon</name>
    <dbReference type="NCBI Taxonomy" id="34254"/>
    <lineage>
        <taxon>Eukaryota</taxon>
        <taxon>Viridiplantae</taxon>
        <taxon>Streptophyta</taxon>
        <taxon>Embryophyta</taxon>
        <taxon>Tracheophyta</taxon>
        <taxon>Spermatophyta</taxon>
        <taxon>Magnoliopsida</taxon>
        <taxon>eudicotyledons</taxon>
        <taxon>Gunneridae</taxon>
        <taxon>Pentapetalae</taxon>
        <taxon>asterids</taxon>
        <taxon>lamiids</taxon>
        <taxon>Boraginales</taxon>
        <taxon>Boraginaceae</taxon>
        <taxon>Boraginoideae</taxon>
        <taxon>Lithospermeae</taxon>
        <taxon>Lithospermum</taxon>
    </lineage>
</organism>
<protein>
    <submittedName>
        <fullName evidence="2">Uncharacterized protein</fullName>
    </submittedName>
</protein>
<proteinExistence type="predicted"/>
<feature type="compositionally biased region" description="Basic and acidic residues" evidence="1">
    <location>
        <begin position="42"/>
        <end position="82"/>
    </location>
</feature>
<keyword evidence="3" id="KW-1185">Reference proteome</keyword>